<protein>
    <recommendedName>
        <fullName evidence="4">CCHC-type domain-containing protein</fullName>
    </recommendedName>
</protein>
<evidence type="ECO:0000313" key="5">
    <source>
        <dbReference type="EMBL" id="GEU48543.1"/>
    </source>
</evidence>
<dbReference type="GO" id="GO:0003676">
    <property type="term" value="F:nucleic acid binding"/>
    <property type="evidence" value="ECO:0007669"/>
    <property type="project" value="InterPro"/>
</dbReference>
<dbReference type="PROSITE" id="PS50158">
    <property type="entry name" value="ZF_CCHC"/>
    <property type="match status" value="1"/>
</dbReference>
<evidence type="ECO:0000259" key="4">
    <source>
        <dbReference type="PROSITE" id="PS50158"/>
    </source>
</evidence>
<dbReference type="EMBL" id="BKCJ010002435">
    <property type="protein sequence ID" value="GEU48543.1"/>
    <property type="molecule type" value="Genomic_DNA"/>
</dbReference>
<dbReference type="SMART" id="SM00343">
    <property type="entry name" value="ZnF_C2HC"/>
    <property type="match status" value="2"/>
</dbReference>
<dbReference type="GO" id="GO:0008270">
    <property type="term" value="F:zinc ion binding"/>
    <property type="evidence" value="ECO:0007669"/>
    <property type="project" value="UniProtKB-KW"/>
</dbReference>
<organism evidence="5">
    <name type="scientific">Tanacetum cinerariifolium</name>
    <name type="common">Dalmatian daisy</name>
    <name type="synonym">Chrysanthemum cinerariifolium</name>
    <dbReference type="NCBI Taxonomy" id="118510"/>
    <lineage>
        <taxon>Eukaryota</taxon>
        <taxon>Viridiplantae</taxon>
        <taxon>Streptophyta</taxon>
        <taxon>Embryophyta</taxon>
        <taxon>Tracheophyta</taxon>
        <taxon>Spermatophyta</taxon>
        <taxon>Magnoliopsida</taxon>
        <taxon>eudicotyledons</taxon>
        <taxon>Gunneridae</taxon>
        <taxon>Pentapetalae</taxon>
        <taxon>asterids</taxon>
        <taxon>campanulids</taxon>
        <taxon>Asterales</taxon>
        <taxon>Asteraceae</taxon>
        <taxon>Asteroideae</taxon>
        <taxon>Anthemideae</taxon>
        <taxon>Anthemidinae</taxon>
        <taxon>Tanacetum</taxon>
    </lineage>
</organism>
<evidence type="ECO:0000256" key="1">
    <source>
        <dbReference type="PROSITE-ProRule" id="PRU00047"/>
    </source>
</evidence>
<evidence type="ECO:0000256" key="2">
    <source>
        <dbReference type="SAM" id="Coils"/>
    </source>
</evidence>
<name>A0A6L2KGC3_TANCI</name>
<feature type="coiled-coil region" evidence="2">
    <location>
        <begin position="1105"/>
        <end position="1132"/>
    </location>
</feature>
<evidence type="ECO:0000256" key="3">
    <source>
        <dbReference type="SAM" id="MobiDB-lite"/>
    </source>
</evidence>
<reference evidence="5" key="1">
    <citation type="journal article" date="2019" name="Sci. Rep.">
        <title>Draft genome of Tanacetum cinerariifolium, the natural source of mosquito coil.</title>
        <authorList>
            <person name="Yamashiro T."/>
            <person name="Shiraishi A."/>
            <person name="Satake H."/>
            <person name="Nakayama K."/>
        </authorList>
    </citation>
    <scope>NUCLEOTIDE SEQUENCE</scope>
</reference>
<feature type="region of interest" description="Disordered" evidence="3">
    <location>
        <begin position="469"/>
        <end position="497"/>
    </location>
</feature>
<keyword evidence="1" id="KW-0863">Zinc-finger</keyword>
<gene>
    <name evidence="5" type="ORF">Tci_020521</name>
</gene>
<accession>A0A6L2KGC3</accession>
<feature type="compositionally biased region" description="Basic and acidic residues" evidence="3">
    <location>
        <begin position="469"/>
        <end position="479"/>
    </location>
</feature>
<keyword evidence="1" id="KW-0862">Zinc</keyword>
<sequence>MKMEHYLSHTDYLIWKVIQNGNGHVFVTTDTNGLIKVLPLKTAKEVMAREMDRKARTTLLMALPKNHLAKFHKMADAKEMWEAIKSRFEGLHKGYDRFQTLLSQLEIHGAGRSLPSSWSQVALIMRTKPGLDTLSFDDLYNTLRVFKRDVKGTTASSSNTQNVAFVSVENTSSINDVSTAYSVSSPSVSKSQKEGSLSYTDEVIHSFFANQSSAPQLDYNDLEQINDDHMEEMDLKWQVAMISMRIKKVHKRTGRKLQFDTKDPVSFGKTKVECFNCHKIRHFARDWRAKGNQDSRRRDARYNGNKTRDNGQRPAYQEDSKALVTIDGEDIDWSGHVEEDAQNYAMMAYSSSNRVLKISSPSHDKNYMPSGPDAKIDHFKFTYGPKQTLVNESDSKPSEYASCESDSSVETSTSMPEPVENASNVVCKPKVWTDAPIIEEYESDSDNDSVSNVQEDKEKPSFAFTDSVKHVKTSRENIKETSTTNHSPRIEKHDRNDHTRKGLGYAFTRKACFVCGSFSHLVRDCDFHEKRMVKQAELTKSKNKVTGQRENRPVWNNVQRVNHQNKFIPLILLTKTDDPHRALKDKGVVNSGCSRHMTRNKAHLADYQEFKGGSVTIGGSNERITATLVKGRLIEFTMSNTHQELASPEANGFCKELASPKQMDLGKDISNPLMDGRLPKTTLPTSKSYNLYIMHQAIWTMANIKTINDEVRIQALIDEKRVNIKESSIHHTLKLDNVEGTSCLANAEIFHGLAKMGYEKQSEKLTFYKAFFSAQWKFLIHTILQCLSAKTTSWNEFSSTMASAIICLATNQKFNFLRYILLSLVKNIEAGIPFFMVPRFVQLLIDHQLGDMSYHKDIYDNPSLTKNVFANMKRVGTGFSRVVTPLFDNMLVPVAKEVPLSSNDPLPGGRIIAYIDEDVEINLEEAQAKPYRMDLEHLEKVLSMQDVDDEELAKVEEVLDVVTTAKLITEVVTTARATTTAKATKVSVPRRRRGVVIQDPKKTTSIVVVHSEVQSKDKGKLMKYQDLKRKPLTEAQARKNMIIYLKNMASFKMNYFKGMTYNEIRPLFEKHYNYNQAFLKEVNEEVIVPEKEVEVEGHKREGKSLKKEITNKQNMDKEAEELKSHLQIVSNDSDDDVYTEATPLASKIPIVDYKIHLERNKPYFKMIRADGNHMLFLSFSTLLKNFNREDLESLWKLVKERFKKT</sequence>
<proteinExistence type="predicted"/>
<keyword evidence="2" id="KW-0175">Coiled coil</keyword>
<feature type="compositionally biased region" description="Polar residues" evidence="3">
    <location>
        <begin position="404"/>
        <end position="415"/>
    </location>
</feature>
<feature type="region of interest" description="Disordered" evidence="3">
    <location>
        <begin position="289"/>
        <end position="316"/>
    </location>
</feature>
<dbReference type="InterPro" id="IPR001878">
    <property type="entry name" value="Znf_CCHC"/>
</dbReference>
<feature type="region of interest" description="Disordered" evidence="3">
    <location>
        <begin position="390"/>
        <end position="421"/>
    </location>
</feature>
<comment type="caution">
    <text evidence="5">The sequence shown here is derived from an EMBL/GenBank/DDBJ whole genome shotgun (WGS) entry which is preliminary data.</text>
</comment>
<feature type="compositionally biased region" description="Basic and acidic residues" evidence="3">
    <location>
        <begin position="488"/>
        <end position="497"/>
    </location>
</feature>
<dbReference type="AlphaFoldDB" id="A0A6L2KGC3"/>
<feature type="domain" description="CCHC-type" evidence="4">
    <location>
        <begin position="512"/>
        <end position="525"/>
    </location>
</feature>
<keyword evidence="1" id="KW-0479">Metal-binding</keyword>